<keyword evidence="6" id="KW-1185">Reference proteome</keyword>
<feature type="compositionally biased region" description="Polar residues" evidence="4">
    <location>
        <begin position="321"/>
        <end position="335"/>
    </location>
</feature>
<reference evidence="5 6" key="1">
    <citation type="journal article" date="2010" name="Nature">
        <title>The Ectocarpus genome and the independent evolution of multicellularity in brown algae.</title>
        <authorList>
            <person name="Cock J.M."/>
            <person name="Sterck L."/>
            <person name="Rouze P."/>
            <person name="Scornet D."/>
            <person name="Allen A.E."/>
            <person name="Amoutzias G."/>
            <person name="Anthouard V."/>
            <person name="Artiguenave F."/>
            <person name="Aury J.M."/>
            <person name="Badger J.H."/>
            <person name="Beszteri B."/>
            <person name="Billiau K."/>
            <person name="Bonnet E."/>
            <person name="Bothwell J.H."/>
            <person name="Bowler C."/>
            <person name="Boyen C."/>
            <person name="Brownlee C."/>
            <person name="Carrano C.J."/>
            <person name="Charrier B."/>
            <person name="Cho G.Y."/>
            <person name="Coelho S.M."/>
            <person name="Collen J."/>
            <person name="Corre E."/>
            <person name="Da Silva C."/>
            <person name="Delage L."/>
            <person name="Delaroque N."/>
            <person name="Dittami S.M."/>
            <person name="Doulbeau S."/>
            <person name="Elias M."/>
            <person name="Farnham G."/>
            <person name="Gachon C.M."/>
            <person name="Gschloessl B."/>
            <person name="Heesch S."/>
            <person name="Jabbari K."/>
            <person name="Jubin C."/>
            <person name="Kawai H."/>
            <person name="Kimura K."/>
            <person name="Kloareg B."/>
            <person name="Kupper F.C."/>
            <person name="Lang D."/>
            <person name="Le Bail A."/>
            <person name="Leblanc C."/>
            <person name="Lerouge P."/>
            <person name="Lohr M."/>
            <person name="Lopez P.J."/>
            <person name="Martens C."/>
            <person name="Maumus F."/>
            <person name="Michel G."/>
            <person name="Miranda-Saavedra D."/>
            <person name="Morales J."/>
            <person name="Moreau H."/>
            <person name="Motomura T."/>
            <person name="Nagasato C."/>
            <person name="Napoli C.A."/>
            <person name="Nelson D.R."/>
            <person name="Nyvall-Collen P."/>
            <person name="Peters A.F."/>
            <person name="Pommier C."/>
            <person name="Potin P."/>
            <person name="Poulain J."/>
            <person name="Quesneville H."/>
            <person name="Read B."/>
            <person name="Rensing S.A."/>
            <person name="Ritter A."/>
            <person name="Rousvoal S."/>
            <person name="Samanta M."/>
            <person name="Samson G."/>
            <person name="Schroeder D.C."/>
            <person name="Segurens B."/>
            <person name="Strittmatter M."/>
            <person name="Tonon T."/>
            <person name="Tregear J.W."/>
            <person name="Valentin K."/>
            <person name="von Dassow P."/>
            <person name="Yamagishi T."/>
            <person name="Van de Peer Y."/>
            <person name="Wincker P."/>
        </authorList>
    </citation>
    <scope>NUCLEOTIDE SEQUENCE [LARGE SCALE GENOMIC DNA]</scope>
    <source>
        <strain evidence="6">Ec32 / CCAP1310/4</strain>
    </source>
</reference>
<dbReference type="OMA" id="GHANMAP"/>
<dbReference type="STRING" id="2880.D8LRU6"/>
<dbReference type="GO" id="GO:0071013">
    <property type="term" value="C:catalytic step 2 spliceosome"/>
    <property type="evidence" value="ECO:0007669"/>
    <property type="project" value="TreeGrafter"/>
</dbReference>
<feature type="compositionally biased region" description="Low complexity" evidence="4">
    <location>
        <begin position="533"/>
        <end position="578"/>
    </location>
</feature>
<dbReference type="Proteomes" id="UP000002630">
    <property type="component" value="Linkage Group LG06"/>
</dbReference>
<comment type="similarity">
    <text evidence="2">Belongs to the ESS2 family.</text>
</comment>
<sequence>MAPPLPKGRSVPLKKTVLEEEEYVDRLGEIIEGDYFPNNAKMYRALAGLADHGQDTTPSRTPAGGSMVGTPVTGLRSIGGSTDGDGLELRVSGGNSDGPSSSNCAGNGGALTKFVATHTSEDNEAFAELQEKDQEAFRRRYFWAYDTTPDGEGNNATSTKLLILPNGKMMSVERREQMDAACADRPKIGDSRPNQVKTWKHRTRNQLMFSPNLAASNDICRIEQAPTEAAQLLVKDGSTSATATTKRRVIKQSEEVVKRVARATATSTKESADGDCHSSKSSGATAVTAVAATEGGCSSSPSSDEALTATPDQPHQGEPEYQSSGPPNAGGSTQRTEMDEPLHCPPRVDSNEGVDDFGSSESRADEPPAPPRPAPPVSRGAVVVKANPKVIQAHATRFPVPAPRKPSRGPWASPIEKPSSSRESVAELLAGTADSSGYEEVPMTPSRVPGVDGDSPQITWGSIDGTPMILDPRATPLPEAGRGAMDVASFMETLGGVVGGVGQQQFEIKDLPARDKLAHRLEAVDTRRKRAKLGAGAAADGRGTHTPAPATPMTPQTPGTGRRTPGTGKRTPRGGRTPAKGKGKGKGKAAAVTPAARSLAARLAQRQSVDTPFGGGLTPGRQRRRTDRSGGGAGANRGWC</sequence>
<dbReference type="EMBL" id="FN648926">
    <property type="protein sequence ID" value="CBN73863.1"/>
    <property type="molecule type" value="Genomic_DNA"/>
</dbReference>
<evidence type="ECO:0008006" key="7">
    <source>
        <dbReference type="Google" id="ProtNLM"/>
    </source>
</evidence>
<feature type="region of interest" description="Disordered" evidence="4">
    <location>
        <begin position="261"/>
        <end position="281"/>
    </location>
</feature>
<dbReference type="Pfam" id="PF09751">
    <property type="entry name" value="Es2"/>
    <property type="match status" value="2"/>
</dbReference>
<keyword evidence="3" id="KW-0539">Nucleus</keyword>
<feature type="region of interest" description="Disordered" evidence="4">
    <location>
        <begin position="528"/>
        <end position="640"/>
    </location>
</feature>
<evidence type="ECO:0000313" key="6">
    <source>
        <dbReference type="Proteomes" id="UP000002630"/>
    </source>
</evidence>
<evidence type="ECO:0000256" key="2">
    <source>
        <dbReference type="ARBA" id="ARBA00009072"/>
    </source>
</evidence>
<dbReference type="InterPro" id="IPR019148">
    <property type="entry name" value="Nuclear_protein_DGCR14_ESS-2"/>
</dbReference>
<feature type="compositionally biased region" description="Pro residues" evidence="4">
    <location>
        <begin position="367"/>
        <end position="376"/>
    </location>
</feature>
<evidence type="ECO:0000256" key="3">
    <source>
        <dbReference type="ARBA" id="ARBA00023242"/>
    </source>
</evidence>
<evidence type="ECO:0000313" key="5">
    <source>
        <dbReference type="EMBL" id="CBN73863.1"/>
    </source>
</evidence>
<gene>
    <name evidence="5" type="ORF">Esi_0007_0184</name>
</gene>
<dbReference type="OrthoDB" id="19679at2759"/>
<feature type="compositionally biased region" description="Gly residues" evidence="4">
    <location>
        <begin position="629"/>
        <end position="640"/>
    </location>
</feature>
<dbReference type="eggNOG" id="ENOG502SD85">
    <property type="taxonomic scope" value="Eukaryota"/>
</dbReference>
<protein>
    <recommendedName>
        <fullName evidence="7">Nuclear protein Es2</fullName>
    </recommendedName>
</protein>
<feature type="compositionally biased region" description="Low complexity" evidence="4">
    <location>
        <begin position="588"/>
        <end position="608"/>
    </location>
</feature>
<evidence type="ECO:0000256" key="4">
    <source>
        <dbReference type="SAM" id="MobiDB-lite"/>
    </source>
</evidence>
<name>D8LRU6_ECTSI</name>
<dbReference type="AlphaFoldDB" id="D8LRU6"/>
<evidence type="ECO:0000256" key="1">
    <source>
        <dbReference type="ARBA" id="ARBA00004123"/>
    </source>
</evidence>
<feature type="region of interest" description="Disordered" evidence="4">
    <location>
        <begin position="399"/>
        <end position="470"/>
    </location>
</feature>
<comment type="subcellular location">
    <subcellularLocation>
        <location evidence="1">Nucleus</location>
    </subcellularLocation>
</comment>
<dbReference type="EMBL" id="FN649731">
    <property type="protein sequence ID" value="CBN73863.1"/>
    <property type="molecule type" value="Genomic_DNA"/>
</dbReference>
<feature type="compositionally biased region" description="Polar residues" evidence="4">
    <location>
        <begin position="296"/>
        <end position="313"/>
    </location>
</feature>
<dbReference type="PANTHER" id="PTHR12940">
    <property type="entry name" value="ES-2 PROTEIN - RELATED"/>
    <property type="match status" value="1"/>
</dbReference>
<dbReference type="PANTHER" id="PTHR12940:SF0">
    <property type="entry name" value="SPLICING FACTOR ESS-2 HOMOLOG"/>
    <property type="match status" value="1"/>
</dbReference>
<accession>D8LRU6</accession>
<dbReference type="InParanoid" id="D8LRU6"/>
<organism evidence="5 6">
    <name type="scientific">Ectocarpus siliculosus</name>
    <name type="common">Brown alga</name>
    <name type="synonym">Conferva siliculosa</name>
    <dbReference type="NCBI Taxonomy" id="2880"/>
    <lineage>
        <taxon>Eukaryota</taxon>
        <taxon>Sar</taxon>
        <taxon>Stramenopiles</taxon>
        <taxon>Ochrophyta</taxon>
        <taxon>PX clade</taxon>
        <taxon>Phaeophyceae</taxon>
        <taxon>Ectocarpales</taxon>
        <taxon>Ectocarpaceae</taxon>
        <taxon>Ectocarpus</taxon>
    </lineage>
</organism>
<feature type="region of interest" description="Disordered" evidence="4">
    <location>
        <begin position="294"/>
        <end position="382"/>
    </location>
</feature>
<proteinExistence type="inferred from homology"/>